<feature type="transmembrane region" description="Helical" evidence="2">
    <location>
        <begin position="479"/>
        <end position="498"/>
    </location>
</feature>
<comment type="caution">
    <text evidence="4">The sequence shown here is derived from an EMBL/GenBank/DDBJ whole genome shotgun (WGS) entry which is preliminary data.</text>
</comment>
<keyword evidence="1" id="KW-0175">Coiled coil</keyword>
<dbReference type="Pfam" id="PF01757">
    <property type="entry name" value="Acyl_transf_3"/>
    <property type="match status" value="1"/>
</dbReference>
<feature type="transmembrane region" description="Helical" evidence="2">
    <location>
        <begin position="680"/>
        <end position="703"/>
    </location>
</feature>
<dbReference type="EMBL" id="JABXBU010000001">
    <property type="protein sequence ID" value="KAF8796722.1"/>
    <property type="molecule type" value="Genomic_DNA"/>
</dbReference>
<feature type="domain" description="Acyltransferase 3" evidence="3">
    <location>
        <begin position="306"/>
        <end position="692"/>
    </location>
</feature>
<proteinExistence type="predicted"/>
<feature type="transmembrane region" description="Helical" evidence="2">
    <location>
        <begin position="540"/>
        <end position="556"/>
    </location>
</feature>
<evidence type="ECO:0000313" key="5">
    <source>
        <dbReference type="Proteomes" id="UP000807504"/>
    </source>
</evidence>
<feature type="transmembrane region" description="Helical" evidence="2">
    <location>
        <begin position="310"/>
        <end position="329"/>
    </location>
</feature>
<evidence type="ECO:0000256" key="1">
    <source>
        <dbReference type="SAM" id="Coils"/>
    </source>
</evidence>
<feature type="transmembrane region" description="Helical" evidence="2">
    <location>
        <begin position="349"/>
        <end position="371"/>
    </location>
</feature>
<feature type="transmembrane region" description="Helical" evidence="2">
    <location>
        <begin position="210"/>
        <end position="236"/>
    </location>
</feature>
<dbReference type="Proteomes" id="UP000807504">
    <property type="component" value="Unassembled WGS sequence"/>
</dbReference>
<reference evidence="4" key="1">
    <citation type="journal article" date="2020" name="bioRxiv">
        <title>Chromosome-level reference genome of the European wasp spider Argiope bruennichi: a resource for studies on range expansion and evolutionary adaptation.</title>
        <authorList>
            <person name="Sheffer M.M."/>
            <person name="Hoppe A."/>
            <person name="Krehenwinkel H."/>
            <person name="Uhl G."/>
            <person name="Kuss A.W."/>
            <person name="Jensen L."/>
            <person name="Jensen C."/>
            <person name="Gillespie R.G."/>
            <person name="Hoff K.J."/>
            <person name="Prost S."/>
        </authorList>
    </citation>
    <scope>NUCLEOTIDE SEQUENCE</scope>
</reference>
<name>A0A8T0G173_ARGBR</name>
<feature type="transmembrane region" description="Helical" evidence="2">
    <location>
        <begin position="61"/>
        <end position="84"/>
    </location>
</feature>
<accession>A0A8T0G173</accession>
<gene>
    <name evidence="4" type="ORF">HNY73_001068</name>
</gene>
<dbReference type="PANTHER" id="PTHR11161">
    <property type="entry name" value="O-ACYLTRANSFERASE"/>
    <property type="match status" value="1"/>
</dbReference>
<sequence>MESDGEMEIDICSSTPWNLSGWQKGMSFKRNFNNALFPNSNPTEADNLDASATLTTDAVCIIIVVLVFIVLAVMGTSITAYEIFCEKSRKAERRRKHVKERKAKNEEENVTVSNNLEEQLRKVGLKDLFNSMAHFRVSEKKFSRDSHKEQFNCIHRFRFFGSICLIFALTCLFYIFTKIFPENMEAVKSWISWWISQFMPNSFFILDRFIAMRIVALVFVVLVTVRSSINAFEFFCEKKKREEKRRKYVKEKDEKEEENKKISNGLEKQTRKAWLNDIKSFLTCFCVVENGKKIFNMNSSKEQFDCIHGIRFFSCIWIILAHTGLFYPLTIKKVETVKPWTSLWITQLFLNSIFLVDGFFVISGFLNGYSFSKDYTKNNGKISISYFYIKRYIRLTPVYMIVSGIFTLFLSSSCGGAYNSCSQLHSACKEYWWWHLLYINNFQSYAKQCIIWGWSLALEIQFYIVSPIFLILLLRRPNLGYSFTSLCIVLSCFARIAITKHCNLVDGITRMSSHIEELGHFFYRASIYFDKFYQLPHTRINSYLVGILLGYYTYKRRMNGKDMNISKVALYSGWIGSIVLIMVSFFVMYNRKEDVIEIAIYNGVNSLLYAAGFAWILYVCVNGQGGRLNSILSCKALFPFSRISYCSYLIHLILVLRFYHASPDVEEYSVLSVMCHFLFVYVWTLIFSLIASLLFELPTGNLLDFIRKRSRTQKNQKGIDCN</sequence>
<organism evidence="4 5">
    <name type="scientific">Argiope bruennichi</name>
    <name type="common">Wasp spider</name>
    <name type="synonym">Aranea bruennichi</name>
    <dbReference type="NCBI Taxonomy" id="94029"/>
    <lineage>
        <taxon>Eukaryota</taxon>
        <taxon>Metazoa</taxon>
        <taxon>Ecdysozoa</taxon>
        <taxon>Arthropoda</taxon>
        <taxon>Chelicerata</taxon>
        <taxon>Arachnida</taxon>
        <taxon>Araneae</taxon>
        <taxon>Araneomorphae</taxon>
        <taxon>Entelegynae</taxon>
        <taxon>Araneoidea</taxon>
        <taxon>Araneidae</taxon>
        <taxon>Argiope</taxon>
    </lineage>
</organism>
<dbReference type="PANTHER" id="PTHR11161:SF0">
    <property type="entry name" value="O-ACYLTRANSFERASE LIKE PROTEIN"/>
    <property type="match status" value="1"/>
</dbReference>
<feature type="transmembrane region" description="Helical" evidence="2">
    <location>
        <begin position="392"/>
        <end position="410"/>
    </location>
</feature>
<keyword evidence="2" id="KW-0472">Membrane</keyword>
<evidence type="ECO:0000313" key="4">
    <source>
        <dbReference type="EMBL" id="KAF8796722.1"/>
    </source>
</evidence>
<dbReference type="GO" id="GO:0016747">
    <property type="term" value="F:acyltransferase activity, transferring groups other than amino-acyl groups"/>
    <property type="evidence" value="ECO:0007669"/>
    <property type="project" value="InterPro"/>
</dbReference>
<feature type="transmembrane region" description="Helical" evidence="2">
    <location>
        <begin position="157"/>
        <end position="176"/>
    </location>
</feature>
<dbReference type="AlphaFoldDB" id="A0A8T0G173"/>
<dbReference type="InterPro" id="IPR002656">
    <property type="entry name" value="Acyl_transf_3_dom"/>
</dbReference>
<protein>
    <submittedName>
        <fullName evidence="4">Nose resistant to fluoxetine protein 6 like protein</fullName>
    </submittedName>
</protein>
<feature type="coiled-coil region" evidence="1">
    <location>
        <begin position="238"/>
        <end position="272"/>
    </location>
</feature>
<feature type="transmembrane region" description="Helical" evidence="2">
    <location>
        <begin position="451"/>
        <end position="472"/>
    </location>
</feature>
<evidence type="ECO:0000259" key="3">
    <source>
        <dbReference type="Pfam" id="PF01757"/>
    </source>
</evidence>
<evidence type="ECO:0000256" key="2">
    <source>
        <dbReference type="SAM" id="Phobius"/>
    </source>
</evidence>
<keyword evidence="2" id="KW-1133">Transmembrane helix</keyword>
<feature type="transmembrane region" description="Helical" evidence="2">
    <location>
        <begin position="599"/>
        <end position="621"/>
    </location>
</feature>
<reference evidence="4" key="2">
    <citation type="submission" date="2020-06" db="EMBL/GenBank/DDBJ databases">
        <authorList>
            <person name="Sheffer M."/>
        </authorList>
    </citation>
    <scope>NUCLEOTIDE SEQUENCE</scope>
</reference>
<keyword evidence="2" id="KW-0812">Transmembrane</keyword>
<feature type="transmembrane region" description="Helical" evidence="2">
    <location>
        <begin position="568"/>
        <end position="587"/>
    </location>
</feature>
<feature type="transmembrane region" description="Helical" evidence="2">
    <location>
        <begin position="642"/>
        <end position="660"/>
    </location>
</feature>
<dbReference type="InterPro" id="IPR052728">
    <property type="entry name" value="O2_lipid_transport_reg"/>
</dbReference>
<keyword evidence="5" id="KW-1185">Reference proteome</keyword>